<dbReference type="Gene3D" id="3.40.50.1820">
    <property type="entry name" value="alpha/beta hydrolase"/>
    <property type="match status" value="1"/>
</dbReference>
<dbReference type="PANTHER" id="PTHR43358:SF4">
    <property type="entry name" value="ALPHA_BETA HYDROLASE FOLD-1 DOMAIN-CONTAINING PROTEIN"/>
    <property type="match status" value="1"/>
</dbReference>
<comment type="caution">
    <text evidence="2">The sequence shown here is derived from an EMBL/GenBank/DDBJ whole genome shotgun (WGS) entry which is preliminary data.</text>
</comment>
<dbReference type="Proteomes" id="UP000051568">
    <property type="component" value="Unassembled WGS sequence"/>
</dbReference>
<keyword evidence="2" id="KW-0378">Hydrolase</keyword>
<dbReference type="EMBL" id="JQBR01000002">
    <property type="protein sequence ID" value="KRN67308.1"/>
    <property type="molecule type" value="Genomic_DNA"/>
</dbReference>
<dbReference type="InterPro" id="IPR029058">
    <property type="entry name" value="AB_hydrolase_fold"/>
</dbReference>
<accession>A0A0R2IYA1</accession>
<dbReference type="InterPro" id="IPR052920">
    <property type="entry name" value="DNA-binding_regulatory"/>
</dbReference>
<evidence type="ECO:0000259" key="1">
    <source>
        <dbReference type="Pfam" id="PF12146"/>
    </source>
</evidence>
<dbReference type="PANTHER" id="PTHR43358">
    <property type="entry name" value="ALPHA/BETA-HYDROLASE"/>
    <property type="match status" value="1"/>
</dbReference>
<dbReference type="GO" id="GO:0016787">
    <property type="term" value="F:hydrolase activity"/>
    <property type="evidence" value="ECO:0007669"/>
    <property type="project" value="UniProtKB-KW"/>
</dbReference>
<dbReference type="SUPFAM" id="SSF53474">
    <property type="entry name" value="alpha/beta-Hydrolases"/>
    <property type="match status" value="1"/>
</dbReference>
<reference evidence="2 3" key="1">
    <citation type="journal article" date="2015" name="Genome Announc.">
        <title>Expanding the biotechnology potential of lactobacilli through comparative genomics of 213 strains and associated genera.</title>
        <authorList>
            <person name="Sun Z."/>
            <person name="Harris H.M."/>
            <person name="McCann A."/>
            <person name="Guo C."/>
            <person name="Argimon S."/>
            <person name="Zhang W."/>
            <person name="Yang X."/>
            <person name="Jeffery I.B."/>
            <person name="Cooney J.C."/>
            <person name="Kagawa T.F."/>
            <person name="Liu W."/>
            <person name="Song Y."/>
            <person name="Salvetti E."/>
            <person name="Wrobel A."/>
            <person name="Rasinkangas P."/>
            <person name="Parkhill J."/>
            <person name="Rea M.C."/>
            <person name="O'Sullivan O."/>
            <person name="Ritari J."/>
            <person name="Douillard F.P."/>
            <person name="Paul Ross R."/>
            <person name="Yang R."/>
            <person name="Briner A.E."/>
            <person name="Felis G.E."/>
            <person name="de Vos W.M."/>
            <person name="Barrangou R."/>
            <person name="Klaenhammer T.R."/>
            <person name="Caufield P.W."/>
            <person name="Cui Y."/>
            <person name="Zhang H."/>
            <person name="O'Toole P.W."/>
        </authorList>
    </citation>
    <scope>NUCLEOTIDE SEQUENCE [LARGE SCALE GENOMIC DNA]</scope>
    <source>
        <strain evidence="2 3">DSM 17757</strain>
    </source>
</reference>
<dbReference type="InterPro" id="IPR022742">
    <property type="entry name" value="Hydrolase_4"/>
</dbReference>
<name>A0A0R2IYA1_9LACO</name>
<dbReference type="AlphaFoldDB" id="A0A0R2IYA1"/>
<organism evidence="2 3">
    <name type="scientific">Pediococcus cellicola</name>
    <dbReference type="NCBI Taxonomy" id="319652"/>
    <lineage>
        <taxon>Bacteria</taxon>
        <taxon>Bacillati</taxon>
        <taxon>Bacillota</taxon>
        <taxon>Bacilli</taxon>
        <taxon>Lactobacillales</taxon>
        <taxon>Lactobacillaceae</taxon>
        <taxon>Pediococcus</taxon>
    </lineage>
</organism>
<dbReference type="STRING" id="319652.IV80_GL000846"/>
<dbReference type="Pfam" id="PF12146">
    <property type="entry name" value="Hydrolase_4"/>
    <property type="match status" value="1"/>
</dbReference>
<sequence length="314" mass="35663">MKIVKKFWKWFLGIIIVLLVADVGAAAYFYHVAVVPGHKEFLGSSNTLKKSDPLYSEKHWFQKVKKQTWHQTSATGHLKLDAYYIPAAHKSDKTAVIAHGFMDNKTRMGASAAMFHKMGYNVLIPDDRGQGDSQGNYIGFGWPDRLDYIKWMNLLLKREGQNQQLVMYGVSMGGATTMMVSGEKNVPKQLKAYVEDCGYTSVNDEITYEAKTMYHLPYWPLVPSVSMMTQVRAGYNFKEASALKQVTKNHRPMLFIHGDKDTFVPTRMVYPLYKAAKGPKQLLIVKGATHAKSMATQPKVYQKTVRKFLAKYVK</sequence>
<evidence type="ECO:0000313" key="2">
    <source>
        <dbReference type="EMBL" id="KRN67308.1"/>
    </source>
</evidence>
<proteinExistence type="predicted"/>
<keyword evidence="3" id="KW-1185">Reference proteome</keyword>
<gene>
    <name evidence="2" type="ORF">IV80_GL000846</name>
</gene>
<feature type="domain" description="Serine aminopeptidase S33" evidence="1">
    <location>
        <begin position="91"/>
        <end position="191"/>
    </location>
</feature>
<evidence type="ECO:0000313" key="3">
    <source>
        <dbReference type="Proteomes" id="UP000051568"/>
    </source>
</evidence>
<protein>
    <submittedName>
        <fullName evidence="2">Alpha beta fold family hydrolase</fullName>
    </submittedName>
</protein>
<dbReference type="PATRIC" id="fig|319652.3.peg.853"/>